<feature type="repeat" description="ANK" evidence="5">
    <location>
        <begin position="140"/>
        <end position="172"/>
    </location>
</feature>
<dbReference type="PANTHER" id="PTHR24197">
    <property type="entry name" value="ANKYRIN REPEAT DOMAIN-CONTAINING PROTEIN 61"/>
    <property type="match status" value="1"/>
</dbReference>
<dbReference type="PROSITE" id="PS50297">
    <property type="entry name" value="ANK_REP_REGION"/>
    <property type="match status" value="2"/>
</dbReference>
<evidence type="ECO:0000256" key="3">
    <source>
        <dbReference type="ARBA" id="ARBA00037385"/>
    </source>
</evidence>
<dbReference type="InterPro" id="IPR002110">
    <property type="entry name" value="Ankyrin_rpt"/>
</dbReference>
<dbReference type="SUPFAM" id="SSF48403">
    <property type="entry name" value="Ankyrin repeat"/>
    <property type="match status" value="1"/>
</dbReference>
<dbReference type="OrthoDB" id="6279784at2759"/>
<dbReference type="Pfam" id="PF12796">
    <property type="entry name" value="Ank_2"/>
    <property type="match status" value="1"/>
</dbReference>
<dbReference type="OMA" id="NTHELDR"/>
<dbReference type="Proteomes" id="UP000085678">
    <property type="component" value="Unplaced"/>
</dbReference>
<sequence>MMNMEERDSGHESCVSSSSDDSMSDGDYVVQQPAAVSPALSEEQPKFDFTSWSPDAPAGLQWLSLLPMDADYGSQKEHVGRIRVSATHRKARMKRFASGQTVAKNKLDERRLRNAVNDNDYYAAFQLLDGGVDPCNSDEKKRSPLHFAACKGNERIASLLLDYGADPNQRDVLGNTALHLAACTNNIKMVTVLLSAGTDVAALDNSGRTPLHLAVSRLSLLQRTTSYSSEQLKCEVFEVMNMMKTYLSLKGSDTQRVQELDDLCSRLERTSTKEEVDEVNSLLTNLTNLSIQKQEQPG</sequence>
<evidence type="ECO:0000256" key="1">
    <source>
        <dbReference type="ARBA" id="ARBA00022737"/>
    </source>
</evidence>
<feature type="repeat" description="ANK" evidence="5">
    <location>
        <begin position="173"/>
        <end position="205"/>
    </location>
</feature>
<evidence type="ECO:0000256" key="2">
    <source>
        <dbReference type="ARBA" id="ARBA00023043"/>
    </source>
</evidence>
<gene>
    <name evidence="8" type="primary">LOC106162693</name>
</gene>
<feature type="compositionally biased region" description="Low complexity" evidence="6">
    <location>
        <begin position="12"/>
        <end position="27"/>
    </location>
</feature>
<dbReference type="PROSITE" id="PS50088">
    <property type="entry name" value="ANK_REPEAT"/>
    <property type="match status" value="2"/>
</dbReference>
<dbReference type="InterPro" id="IPR036770">
    <property type="entry name" value="Ankyrin_rpt-contain_sf"/>
</dbReference>
<dbReference type="Gene3D" id="1.25.40.20">
    <property type="entry name" value="Ankyrin repeat-containing domain"/>
    <property type="match status" value="1"/>
</dbReference>
<accession>A0A1S3IDJ6</accession>
<organism evidence="7 8">
    <name type="scientific">Lingula anatina</name>
    <name type="common">Brachiopod</name>
    <name type="synonym">Lingula unguis</name>
    <dbReference type="NCBI Taxonomy" id="7574"/>
    <lineage>
        <taxon>Eukaryota</taxon>
        <taxon>Metazoa</taxon>
        <taxon>Spiralia</taxon>
        <taxon>Lophotrochozoa</taxon>
        <taxon>Brachiopoda</taxon>
        <taxon>Linguliformea</taxon>
        <taxon>Lingulata</taxon>
        <taxon>Lingulida</taxon>
        <taxon>Linguloidea</taxon>
        <taxon>Lingulidae</taxon>
        <taxon>Lingula</taxon>
    </lineage>
</organism>
<dbReference type="GeneID" id="106162693"/>
<dbReference type="SMART" id="SM00248">
    <property type="entry name" value="ANK"/>
    <property type="match status" value="3"/>
</dbReference>
<dbReference type="PANTHER" id="PTHR24197:SF44">
    <property type="entry name" value="ANKYRIN REPEAT DOMAIN-CONTAINING PROTEIN 54"/>
    <property type="match status" value="1"/>
</dbReference>
<dbReference type="RefSeq" id="XP_013395509.1">
    <property type="nucleotide sequence ID" value="XM_013540055.1"/>
</dbReference>
<dbReference type="AlphaFoldDB" id="A0A1S3IDJ6"/>
<keyword evidence="7" id="KW-1185">Reference proteome</keyword>
<evidence type="ECO:0000256" key="6">
    <source>
        <dbReference type="SAM" id="MobiDB-lite"/>
    </source>
</evidence>
<evidence type="ECO:0000256" key="4">
    <source>
        <dbReference type="ARBA" id="ARBA00039237"/>
    </source>
</evidence>
<reference evidence="8" key="1">
    <citation type="submission" date="2025-08" db="UniProtKB">
        <authorList>
            <consortium name="RefSeq"/>
        </authorList>
    </citation>
    <scope>IDENTIFICATION</scope>
    <source>
        <tissue evidence="8">Gonads</tissue>
    </source>
</reference>
<dbReference type="KEGG" id="lak:106162693"/>
<name>A0A1S3IDJ6_LINAN</name>
<dbReference type="STRING" id="7574.A0A1S3IDJ6"/>
<feature type="region of interest" description="Disordered" evidence="6">
    <location>
        <begin position="1"/>
        <end position="42"/>
    </location>
</feature>
<keyword evidence="1" id="KW-0677">Repeat</keyword>
<evidence type="ECO:0000313" key="8">
    <source>
        <dbReference type="RefSeq" id="XP_013395509.1"/>
    </source>
</evidence>
<evidence type="ECO:0000256" key="5">
    <source>
        <dbReference type="PROSITE-ProRule" id="PRU00023"/>
    </source>
</evidence>
<feature type="compositionally biased region" description="Basic and acidic residues" evidence="6">
    <location>
        <begin position="1"/>
        <end position="11"/>
    </location>
</feature>
<evidence type="ECO:0000313" key="7">
    <source>
        <dbReference type="Proteomes" id="UP000085678"/>
    </source>
</evidence>
<protein>
    <recommendedName>
        <fullName evidence="4">Ankyrin repeat domain-containing protein 54</fullName>
    </recommendedName>
</protein>
<proteinExistence type="predicted"/>
<comment type="function">
    <text evidence="3">Plays an important role in regulating intracellular signaling events associated with erythroid terminal differentiation.</text>
</comment>
<keyword evidence="2 5" id="KW-0040">ANK repeat</keyword>
<dbReference type="InParanoid" id="A0A1S3IDJ6"/>